<dbReference type="SUPFAM" id="SSF53448">
    <property type="entry name" value="Nucleotide-diphospho-sugar transferases"/>
    <property type="match status" value="1"/>
</dbReference>
<evidence type="ECO:0000313" key="5">
    <source>
        <dbReference type="EMBL" id="AQS38146.1"/>
    </source>
</evidence>
<dbReference type="PANTHER" id="PTHR43630">
    <property type="entry name" value="POLY-BETA-1,6-N-ACETYL-D-GLUCOSAMINE SYNTHASE"/>
    <property type="match status" value="1"/>
</dbReference>
<proteinExistence type="inferred from homology"/>
<accession>A0A1S6HRJ0</accession>
<dbReference type="OrthoDB" id="276604at2"/>
<name>A0A1S6HRJ0_9GAMM</name>
<keyword evidence="3 5" id="KW-0808">Transferase</keyword>
<protein>
    <submittedName>
        <fullName evidence="5">Glycosyl transferase</fullName>
    </submittedName>
</protein>
<organism evidence="5 6">
    <name type="scientific">Shewanella psychrophila</name>
    <dbReference type="NCBI Taxonomy" id="225848"/>
    <lineage>
        <taxon>Bacteria</taxon>
        <taxon>Pseudomonadati</taxon>
        <taxon>Pseudomonadota</taxon>
        <taxon>Gammaproteobacteria</taxon>
        <taxon>Alteromonadales</taxon>
        <taxon>Shewanellaceae</taxon>
        <taxon>Shewanella</taxon>
    </lineage>
</organism>
<evidence type="ECO:0000313" key="6">
    <source>
        <dbReference type="Proteomes" id="UP000189545"/>
    </source>
</evidence>
<feature type="transmembrane region" description="Helical" evidence="4">
    <location>
        <begin position="319"/>
        <end position="352"/>
    </location>
</feature>
<evidence type="ECO:0000256" key="1">
    <source>
        <dbReference type="ARBA" id="ARBA00006739"/>
    </source>
</evidence>
<evidence type="ECO:0000256" key="2">
    <source>
        <dbReference type="ARBA" id="ARBA00022676"/>
    </source>
</evidence>
<gene>
    <name evidence="5" type="ORF">Sps_02999</name>
</gene>
<dbReference type="AlphaFoldDB" id="A0A1S6HRJ0"/>
<dbReference type="Pfam" id="PF13641">
    <property type="entry name" value="Glyco_tranf_2_3"/>
    <property type="match status" value="1"/>
</dbReference>
<sequence>MLSDFNTVSYIALDIWYQLGEHLVFFVWLIPLVLMYEMPLMIIVVGGILRWYYSTFMLPPKASLFKPKVSCVITCYAEGDAVKSTIDSFVEQTYDGEIEIIAVVDGAVQNDDTYRVAMACAKACNSKNRKVIVLPKWQRGGRVSTLNAGLSMASGEIVINADADTSFDNDMVNQVVPYFEDPNVPALGGALRVRNINESIWTRMQSIEYLISMQGGKTGLAQWNFLNNISGAFGAFRREFLMQIGGWDTHTAEDLDLTVRIKQYFKRHPDWKIPFATLAIGHTDAPGDLKTLVMQRLRWDGDLLFLYFRKHWPAFTPKLLGWGTFIFTLFYGFLQNVLMPFIIVLYGAGIILLYPWQFIASISAVIYSLYFAILVFFYLLVLLAISERPKQDLRLALWLPLYPFYALFMRLVCLFALINEVVRRSHEESSMAPWWVLKRGRKF</sequence>
<dbReference type="CDD" id="cd06423">
    <property type="entry name" value="CESA_like"/>
    <property type="match status" value="1"/>
</dbReference>
<feature type="transmembrane region" description="Helical" evidence="4">
    <location>
        <begin position="358"/>
        <end position="383"/>
    </location>
</feature>
<dbReference type="Proteomes" id="UP000189545">
    <property type="component" value="Chromosome"/>
</dbReference>
<keyword evidence="4" id="KW-0472">Membrane</keyword>
<keyword evidence="6" id="KW-1185">Reference proteome</keyword>
<dbReference type="RefSeq" id="WP_077753229.1">
    <property type="nucleotide sequence ID" value="NZ_CP014782.1"/>
</dbReference>
<feature type="transmembrane region" description="Helical" evidence="4">
    <location>
        <begin position="25"/>
        <end position="53"/>
    </location>
</feature>
<keyword evidence="4" id="KW-1133">Transmembrane helix</keyword>
<keyword evidence="4" id="KW-0812">Transmembrane</keyword>
<dbReference type="InterPro" id="IPR029044">
    <property type="entry name" value="Nucleotide-diphossugar_trans"/>
</dbReference>
<reference evidence="5 6" key="1">
    <citation type="submission" date="2016-03" db="EMBL/GenBank/DDBJ databases">
        <title>Complete genome sequence of Shewanella psychrophila WP2, a deep sea bacterium isolated from west Pacific sediment.</title>
        <authorList>
            <person name="Xu G."/>
            <person name="Jian H."/>
        </authorList>
    </citation>
    <scope>NUCLEOTIDE SEQUENCE [LARGE SCALE GENOMIC DNA]</scope>
    <source>
        <strain evidence="5 6">WP2</strain>
    </source>
</reference>
<comment type="similarity">
    <text evidence="1">Belongs to the glycosyltransferase 2 family.</text>
</comment>
<evidence type="ECO:0000256" key="3">
    <source>
        <dbReference type="ARBA" id="ARBA00022679"/>
    </source>
</evidence>
<feature type="transmembrane region" description="Helical" evidence="4">
    <location>
        <begin position="395"/>
        <end position="418"/>
    </location>
</feature>
<dbReference type="EMBL" id="CP014782">
    <property type="protein sequence ID" value="AQS38146.1"/>
    <property type="molecule type" value="Genomic_DNA"/>
</dbReference>
<evidence type="ECO:0000256" key="4">
    <source>
        <dbReference type="SAM" id="Phobius"/>
    </source>
</evidence>
<dbReference type="GO" id="GO:0016757">
    <property type="term" value="F:glycosyltransferase activity"/>
    <property type="evidence" value="ECO:0007669"/>
    <property type="project" value="UniProtKB-KW"/>
</dbReference>
<dbReference type="PANTHER" id="PTHR43630:SF1">
    <property type="entry name" value="POLY-BETA-1,6-N-ACETYL-D-GLUCOSAMINE SYNTHASE"/>
    <property type="match status" value="1"/>
</dbReference>
<keyword evidence="2" id="KW-0328">Glycosyltransferase</keyword>
<dbReference type="KEGG" id="spsw:Sps_02999"/>
<dbReference type="STRING" id="225848.Sps_02999"/>
<dbReference type="Gene3D" id="3.90.550.10">
    <property type="entry name" value="Spore Coat Polysaccharide Biosynthesis Protein SpsA, Chain A"/>
    <property type="match status" value="1"/>
</dbReference>